<organism evidence="2 3">
    <name type="scientific">Jatrophihabitans lederbergiae</name>
    <dbReference type="NCBI Taxonomy" id="3075547"/>
    <lineage>
        <taxon>Bacteria</taxon>
        <taxon>Bacillati</taxon>
        <taxon>Actinomycetota</taxon>
        <taxon>Actinomycetes</taxon>
        <taxon>Jatrophihabitantales</taxon>
        <taxon>Jatrophihabitantaceae</taxon>
        <taxon>Jatrophihabitans</taxon>
    </lineage>
</organism>
<keyword evidence="3" id="KW-1185">Reference proteome</keyword>
<evidence type="ECO:0000313" key="3">
    <source>
        <dbReference type="Proteomes" id="UP001183176"/>
    </source>
</evidence>
<proteinExistence type="predicted"/>
<dbReference type="Gene3D" id="2.40.260.10">
    <property type="entry name" value="Sortase"/>
    <property type="match status" value="1"/>
</dbReference>
<dbReference type="CDD" id="cd05829">
    <property type="entry name" value="Sortase_F"/>
    <property type="match status" value="1"/>
</dbReference>
<dbReference type="EMBL" id="JAVREH010000006">
    <property type="protein sequence ID" value="MDT0261220.1"/>
    <property type="molecule type" value="Genomic_DNA"/>
</dbReference>
<gene>
    <name evidence="2" type="ORF">RM423_07405</name>
</gene>
<dbReference type="InterPro" id="IPR005754">
    <property type="entry name" value="Sortase"/>
</dbReference>
<evidence type="ECO:0000313" key="2">
    <source>
        <dbReference type="EMBL" id="MDT0261220.1"/>
    </source>
</evidence>
<dbReference type="Pfam" id="PF04203">
    <property type="entry name" value="Sortase"/>
    <property type="match status" value="1"/>
</dbReference>
<reference evidence="3" key="1">
    <citation type="submission" date="2023-07" db="EMBL/GenBank/DDBJ databases">
        <title>30 novel species of actinomycetes from the DSMZ collection.</title>
        <authorList>
            <person name="Nouioui I."/>
        </authorList>
    </citation>
    <scope>NUCLEOTIDE SEQUENCE [LARGE SCALE GENOMIC DNA]</scope>
    <source>
        <strain evidence="3">DSM 44399</strain>
    </source>
</reference>
<sequence length="249" mass="25628">MGRIRGRAWSVLALLSGTALVLFSVLGLRHDRAAPSEFGAVPHAGSTVVAAAGGVLDASGSAVSSADPIRTKPFTSKGVTKRRPSTLPLTPLVQRIVVPSNPGTVLSLPALGIQAPVETVTVNRGVLDVPDNPSHVGWWSGSALPGSAAGTVVVDGHVDSASYGRGALFGLSDLRAGDRVTIRSPGSTPVDYQVVARQVYVKSQGLPADLWTRGGAPRLALVSCGGPFDEKTLSYDDNVVVFAVPVQHG</sequence>
<comment type="caution">
    <text evidence="2">The sequence shown here is derived from an EMBL/GenBank/DDBJ whole genome shotgun (WGS) entry which is preliminary data.</text>
</comment>
<dbReference type="InterPro" id="IPR023365">
    <property type="entry name" value="Sortase_dom-sf"/>
</dbReference>
<protein>
    <submittedName>
        <fullName evidence="2">Class F sortase</fullName>
    </submittedName>
</protein>
<name>A0ABU2J8B0_9ACTN</name>
<dbReference type="InterPro" id="IPR042001">
    <property type="entry name" value="Sortase_F"/>
</dbReference>
<dbReference type="Proteomes" id="UP001183176">
    <property type="component" value="Unassembled WGS sequence"/>
</dbReference>
<accession>A0ABU2J8B0</accession>
<dbReference type="RefSeq" id="WP_311422373.1">
    <property type="nucleotide sequence ID" value="NZ_JAVREH010000006.1"/>
</dbReference>
<evidence type="ECO:0000256" key="1">
    <source>
        <dbReference type="ARBA" id="ARBA00022801"/>
    </source>
</evidence>
<keyword evidence="1" id="KW-0378">Hydrolase</keyword>